<organism evidence="2 3">
    <name type="scientific">Phyllostomus discolor</name>
    <name type="common">pale spear-nosed bat</name>
    <dbReference type="NCBI Taxonomy" id="89673"/>
    <lineage>
        <taxon>Eukaryota</taxon>
        <taxon>Metazoa</taxon>
        <taxon>Chordata</taxon>
        <taxon>Craniata</taxon>
        <taxon>Vertebrata</taxon>
        <taxon>Euteleostomi</taxon>
        <taxon>Mammalia</taxon>
        <taxon>Eutheria</taxon>
        <taxon>Laurasiatheria</taxon>
        <taxon>Chiroptera</taxon>
        <taxon>Yangochiroptera</taxon>
        <taxon>Phyllostomidae</taxon>
        <taxon>Phyllostominae</taxon>
        <taxon>Phyllostomus</taxon>
    </lineage>
</organism>
<name>A0A833Z1L2_9CHIR</name>
<comment type="caution">
    <text evidence="2">The sequence shown here is derived from an EMBL/GenBank/DDBJ whole genome shotgun (WGS) entry which is preliminary data.</text>
</comment>
<dbReference type="Proteomes" id="UP000664940">
    <property type="component" value="Unassembled WGS sequence"/>
</dbReference>
<feature type="compositionally biased region" description="Polar residues" evidence="1">
    <location>
        <begin position="64"/>
        <end position="74"/>
    </location>
</feature>
<evidence type="ECO:0000313" key="2">
    <source>
        <dbReference type="EMBL" id="KAF6088503.1"/>
    </source>
</evidence>
<feature type="compositionally biased region" description="Polar residues" evidence="1">
    <location>
        <begin position="80"/>
        <end position="93"/>
    </location>
</feature>
<feature type="region of interest" description="Disordered" evidence="1">
    <location>
        <begin position="63"/>
        <end position="93"/>
    </location>
</feature>
<protein>
    <submittedName>
        <fullName evidence="2">Uncharacterized protein</fullName>
    </submittedName>
</protein>
<accession>A0A833Z1L2</accession>
<dbReference type="AlphaFoldDB" id="A0A833Z1L2"/>
<evidence type="ECO:0000313" key="3">
    <source>
        <dbReference type="Proteomes" id="UP000664940"/>
    </source>
</evidence>
<dbReference type="EMBL" id="JABVXQ010000010">
    <property type="protein sequence ID" value="KAF6088503.1"/>
    <property type="molecule type" value="Genomic_DNA"/>
</dbReference>
<reference evidence="2 3" key="1">
    <citation type="journal article" date="2020" name="Nature">
        <title>Six reference-quality genomes reveal evolution of bat adaptations.</title>
        <authorList>
            <person name="Jebb D."/>
            <person name="Huang Z."/>
            <person name="Pippel M."/>
            <person name="Hughes G.M."/>
            <person name="Lavrichenko K."/>
            <person name="Devanna P."/>
            <person name="Winkler S."/>
            <person name="Jermiin L.S."/>
            <person name="Skirmuntt E.C."/>
            <person name="Katzourakis A."/>
            <person name="Burkitt-Gray L."/>
            <person name="Ray D.A."/>
            <person name="Sullivan K.A.M."/>
            <person name="Roscito J.G."/>
            <person name="Kirilenko B.M."/>
            <person name="Davalos L.M."/>
            <person name="Corthals A.P."/>
            <person name="Power M.L."/>
            <person name="Jones G."/>
            <person name="Ransome R.D."/>
            <person name="Dechmann D.K.N."/>
            <person name="Locatelli A.G."/>
            <person name="Puechmaille S.J."/>
            <person name="Fedrigo O."/>
            <person name="Jarvis E.D."/>
            <person name="Hiller M."/>
            <person name="Vernes S.C."/>
            <person name="Myers E.W."/>
            <person name="Teeling E.C."/>
        </authorList>
    </citation>
    <scope>NUCLEOTIDE SEQUENCE [LARGE SCALE GENOMIC DNA]</scope>
    <source>
        <strain evidence="2">Bat1K_MPI-CBG_1</strain>
    </source>
</reference>
<gene>
    <name evidence="2" type="ORF">HJG60_008326</name>
</gene>
<sequence>MSQSEPSLEGRLCLSESIASIYHRGEGGPPCPCLSFSEASLCLAPPVFFSNRSLFMAGKPRSRLTGSWQQGSRSRCSHSIAGNTRRNPAHQNACGSAWPPKLLLARKVFSATARRPGPPWPVELLL</sequence>
<proteinExistence type="predicted"/>
<evidence type="ECO:0000256" key="1">
    <source>
        <dbReference type="SAM" id="MobiDB-lite"/>
    </source>
</evidence>